<evidence type="ECO:0000313" key="3">
    <source>
        <dbReference type="Proteomes" id="UP000007799"/>
    </source>
</evidence>
<dbReference type="RefSeq" id="XP_004988196.1">
    <property type="nucleotide sequence ID" value="XM_004988139.1"/>
</dbReference>
<feature type="compositionally biased region" description="Low complexity" evidence="1">
    <location>
        <begin position="20"/>
        <end position="31"/>
    </location>
</feature>
<organism evidence="3">
    <name type="scientific">Salpingoeca rosetta (strain ATCC 50818 / BSB-021)</name>
    <dbReference type="NCBI Taxonomy" id="946362"/>
    <lineage>
        <taxon>Eukaryota</taxon>
        <taxon>Choanoflagellata</taxon>
        <taxon>Craspedida</taxon>
        <taxon>Salpingoecidae</taxon>
        <taxon>Salpingoeca</taxon>
    </lineage>
</organism>
<sequence length="99" mass="10536">MGGAAVDTHIHGHGGHILSQRRSQSQMSPQSPSSPPLPSTAQPPSHSGQHQLQSGVRHTLHMSVALMKSRASEQRTRRGKGPFVFTVSTVSTTNNSSNC</sequence>
<reference evidence="2" key="1">
    <citation type="submission" date="2009-08" db="EMBL/GenBank/DDBJ databases">
        <title>Annotation of Salpingoeca rosetta.</title>
        <authorList>
            <consortium name="The Broad Institute Genome Sequencing Platform"/>
            <person name="Russ C."/>
            <person name="Cuomo C."/>
            <person name="Burger G."/>
            <person name="Gray M.W."/>
            <person name="Holland P.W.H."/>
            <person name="King N."/>
            <person name="Lang F.B.F."/>
            <person name="Roger A.J."/>
            <person name="Ruiz-Trillo I."/>
            <person name="Young S.K."/>
            <person name="Zeng Q."/>
            <person name="Gargeya S."/>
            <person name="Alvarado L."/>
            <person name="Berlin A."/>
            <person name="Chapman S.B."/>
            <person name="Chen Z."/>
            <person name="Freedman E."/>
            <person name="Gellesch M."/>
            <person name="Goldberg J."/>
            <person name="Griggs A."/>
            <person name="Gujja S."/>
            <person name="Heilman E."/>
            <person name="Heiman D."/>
            <person name="Howarth C."/>
            <person name="Mehta T."/>
            <person name="Neiman D."/>
            <person name="Pearson M."/>
            <person name="Roberts A."/>
            <person name="Saif S."/>
            <person name="Shea T."/>
            <person name="Shenoy N."/>
            <person name="Sisk P."/>
            <person name="Stolte C."/>
            <person name="Sykes S."/>
            <person name="White J."/>
            <person name="Yandava C."/>
            <person name="Haas B."/>
            <person name="Nusbaum C."/>
            <person name="Birren B."/>
        </authorList>
    </citation>
    <scope>NUCLEOTIDE SEQUENCE [LARGE SCALE GENOMIC DNA]</scope>
    <source>
        <strain evidence="2">ATCC 50818</strain>
    </source>
</reference>
<dbReference type="EMBL" id="GL832991">
    <property type="protein sequence ID" value="EGD80134.1"/>
    <property type="molecule type" value="Genomic_DNA"/>
</dbReference>
<dbReference type="GeneID" id="16068723"/>
<keyword evidence="3" id="KW-1185">Reference proteome</keyword>
<dbReference type="AlphaFoldDB" id="F2URG5"/>
<feature type="compositionally biased region" description="Polar residues" evidence="1">
    <location>
        <begin position="46"/>
        <end position="56"/>
    </location>
</feature>
<accession>F2URG5</accession>
<dbReference type="Proteomes" id="UP000007799">
    <property type="component" value="Unassembled WGS sequence"/>
</dbReference>
<evidence type="ECO:0000256" key="1">
    <source>
        <dbReference type="SAM" id="MobiDB-lite"/>
    </source>
</evidence>
<protein>
    <submittedName>
        <fullName evidence="2">Uncharacterized protein</fullName>
    </submittedName>
</protein>
<gene>
    <name evidence="2" type="ORF">PTSG_13102</name>
</gene>
<proteinExistence type="predicted"/>
<feature type="region of interest" description="Disordered" evidence="1">
    <location>
        <begin position="1"/>
        <end position="60"/>
    </location>
</feature>
<evidence type="ECO:0000313" key="2">
    <source>
        <dbReference type="EMBL" id="EGD80134.1"/>
    </source>
</evidence>
<dbReference type="KEGG" id="sre:PTSG_13102"/>
<name>F2URG5_SALR5</name>
<dbReference type="InParanoid" id="F2URG5"/>